<keyword evidence="2" id="KW-1185">Reference proteome</keyword>
<gene>
    <name evidence="1" type="ORF">GCM10009655_27660</name>
</gene>
<organism evidence="1 2">
    <name type="scientific">Rhodoglobus aureus</name>
    <dbReference type="NCBI Taxonomy" id="191497"/>
    <lineage>
        <taxon>Bacteria</taxon>
        <taxon>Bacillati</taxon>
        <taxon>Actinomycetota</taxon>
        <taxon>Actinomycetes</taxon>
        <taxon>Micrococcales</taxon>
        <taxon>Microbacteriaceae</taxon>
        <taxon>Rhodoglobus</taxon>
    </lineage>
</organism>
<accession>A0ABP4GJT8</accession>
<dbReference type="EMBL" id="BAAAKW010000069">
    <property type="protein sequence ID" value="GAA1227458.1"/>
    <property type="molecule type" value="Genomic_DNA"/>
</dbReference>
<evidence type="ECO:0000313" key="2">
    <source>
        <dbReference type="Proteomes" id="UP001500943"/>
    </source>
</evidence>
<sequence>MVNSESIVVRTAYRAGALDGISVSIPPTTVSGGAPLFPRVLGADRLRLKSAAAIGQFAHLVYEVLPASE</sequence>
<name>A0ABP4GJT8_9MICO</name>
<evidence type="ECO:0000313" key="1">
    <source>
        <dbReference type="EMBL" id="GAA1227458.1"/>
    </source>
</evidence>
<comment type="caution">
    <text evidence="1">The sequence shown here is derived from an EMBL/GenBank/DDBJ whole genome shotgun (WGS) entry which is preliminary data.</text>
</comment>
<proteinExistence type="predicted"/>
<reference evidence="2" key="1">
    <citation type="journal article" date="2019" name="Int. J. Syst. Evol. Microbiol.">
        <title>The Global Catalogue of Microorganisms (GCM) 10K type strain sequencing project: providing services to taxonomists for standard genome sequencing and annotation.</title>
        <authorList>
            <consortium name="The Broad Institute Genomics Platform"/>
            <consortium name="The Broad Institute Genome Sequencing Center for Infectious Disease"/>
            <person name="Wu L."/>
            <person name="Ma J."/>
        </authorList>
    </citation>
    <scope>NUCLEOTIDE SEQUENCE [LARGE SCALE GENOMIC DNA]</scope>
    <source>
        <strain evidence="2">JCM 12762</strain>
    </source>
</reference>
<dbReference type="Proteomes" id="UP001500943">
    <property type="component" value="Unassembled WGS sequence"/>
</dbReference>
<protein>
    <submittedName>
        <fullName evidence="1">Uncharacterized protein</fullName>
    </submittedName>
</protein>